<evidence type="ECO:0000313" key="2">
    <source>
        <dbReference type="Ensembl" id="ENSTMTP00000005098.1"/>
    </source>
</evidence>
<dbReference type="AlphaFoldDB" id="A0A674IAJ2"/>
<dbReference type="InParanoid" id="A0A674IAJ2"/>
<dbReference type="InterPro" id="IPR041066">
    <property type="entry name" value="C19orf38_Ig"/>
</dbReference>
<proteinExistence type="predicted"/>
<accession>A0A674IAJ2</accession>
<name>A0A674IAJ2_9SAUR</name>
<dbReference type="PROSITE" id="PS50835">
    <property type="entry name" value="IG_LIKE"/>
    <property type="match status" value="1"/>
</dbReference>
<organism evidence="2 3">
    <name type="scientific">Terrapene triunguis</name>
    <name type="common">Three-toed box turtle</name>
    <dbReference type="NCBI Taxonomy" id="2587831"/>
    <lineage>
        <taxon>Eukaryota</taxon>
        <taxon>Metazoa</taxon>
        <taxon>Chordata</taxon>
        <taxon>Craniata</taxon>
        <taxon>Vertebrata</taxon>
        <taxon>Euteleostomi</taxon>
        <taxon>Archelosauria</taxon>
        <taxon>Testudinata</taxon>
        <taxon>Testudines</taxon>
        <taxon>Cryptodira</taxon>
        <taxon>Durocryptodira</taxon>
        <taxon>Testudinoidea</taxon>
        <taxon>Emydidae</taxon>
        <taxon>Terrapene</taxon>
    </lineage>
</organism>
<keyword evidence="3" id="KW-1185">Reference proteome</keyword>
<reference evidence="2" key="2">
    <citation type="submission" date="2025-09" db="UniProtKB">
        <authorList>
            <consortium name="Ensembl"/>
        </authorList>
    </citation>
    <scope>IDENTIFICATION</scope>
</reference>
<dbReference type="InterPro" id="IPR013783">
    <property type="entry name" value="Ig-like_fold"/>
</dbReference>
<dbReference type="Ensembl" id="ENSTMTT00000005268.1">
    <property type="protein sequence ID" value="ENSTMTP00000005098.1"/>
    <property type="gene ID" value="ENSTMTG00000003798.1"/>
</dbReference>
<dbReference type="InterPro" id="IPR036179">
    <property type="entry name" value="Ig-like_dom_sf"/>
</dbReference>
<dbReference type="Pfam" id="PF17737">
    <property type="entry name" value="Ig_C19orf38"/>
    <property type="match status" value="1"/>
</dbReference>
<evidence type="ECO:0000313" key="3">
    <source>
        <dbReference type="Proteomes" id="UP000472274"/>
    </source>
</evidence>
<dbReference type="InterPro" id="IPR007110">
    <property type="entry name" value="Ig-like_dom"/>
</dbReference>
<dbReference type="Gene3D" id="2.60.40.10">
    <property type="entry name" value="Immunoglobulins"/>
    <property type="match status" value="1"/>
</dbReference>
<dbReference type="SUPFAM" id="SSF48726">
    <property type="entry name" value="Immunoglobulin"/>
    <property type="match status" value="1"/>
</dbReference>
<protein>
    <recommendedName>
        <fullName evidence="1">Ig-like domain-containing protein</fullName>
    </recommendedName>
</protein>
<reference evidence="2" key="1">
    <citation type="submission" date="2025-08" db="UniProtKB">
        <authorList>
            <consortium name="Ensembl"/>
        </authorList>
    </citation>
    <scope>IDENTIFICATION</scope>
</reference>
<evidence type="ECO:0000259" key="1">
    <source>
        <dbReference type="PROSITE" id="PS50835"/>
    </source>
</evidence>
<sequence length="118" mass="12651">MGEYPFSCCLIGNSCPHPITYRPAAPSISATAGGPWNDSVTIACSLPRSYMSTTFQILKNGHLVLLESTPSSQGVRLQLHTADPDISGSYTCSYEIDISGRKMQSNLSSPFSIHLPGD</sequence>
<dbReference type="Proteomes" id="UP000472274">
    <property type="component" value="Unplaced"/>
</dbReference>
<feature type="domain" description="Ig-like" evidence="1">
    <location>
        <begin position="16"/>
        <end position="108"/>
    </location>
</feature>